<feature type="transmembrane region" description="Helical" evidence="1">
    <location>
        <begin position="49"/>
        <end position="71"/>
    </location>
</feature>
<dbReference type="STRING" id="333138.LQ50_20255"/>
<dbReference type="EMBL" id="JRJU01000035">
    <property type="protein sequence ID" value="KHF38573.1"/>
    <property type="molecule type" value="Genomic_DNA"/>
</dbReference>
<dbReference type="AlphaFoldDB" id="A0A0B0I7V8"/>
<evidence type="ECO:0000313" key="2">
    <source>
        <dbReference type="EMBL" id="KHF38573.1"/>
    </source>
</evidence>
<gene>
    <name evidence="2" type="ORF">LQ50_20255</name>
</gene>
<dbReference type="eggNOG" id="ENOG5030D2P">
    <property type="taxonomic scope" value="Bacteria"/>
</dbReference>
<keyword evidence="3" id="KW-1185">Reference proteome</keyword>
<dbReference type="Proteomes" id="UP000030832">
    <property type="component" value="Unassembled WGS sequence"/>
</dbReference>
<reference evidence="2 3" key="1">
    <citation type="submission" date="2014-09" db="EMBL/GenBank/DDBJ databases">
        <title>Genome sequencing and annotation of Bacillus Okhensis strain Kh10-101T.</title>
        <authorList>
            <person name="Prakash J.S."/>
        </authorList>
    </citation>
    <scope>NUCLEOTIDE SEQUENCE [LARGE SCALE GENOMIC DNA]</scope>
    <source>
        <strain evidence="3">Kh10-101T</strain>
    </source>
</reference>
<organism evidence="2 3">
    <name type="scientific">Halalkalibacter okhensis</name>
    <dbReference type="NCBI Taxonomy" id="333138"/>
    <lineage>
        <taxon>Bacteria</taxon>
        <taxon>Bacillati</taxon>
        <taxon>Bacillota</taxon>
        <taxon>Bacilli</taxon>
        <taxon>Bacillales</taxon>
        <taxon>Bacillaceae</taxon>
        <taxon>Halalkalibacter</taxon>
    </lineage>
</organism>
<proteinExistence type="predicted"/>
<dbReference type="OrthoDB" id="1704601at2"/>
<evidence type="ECO:0000313" key="3">
    <source>
        <dbReference type="Proteomes" id="UP000030832"/>
    </source>
</evidence>
<evidence type="ECO:0008006" key="4">
    <source>
        <dbReference type="Google" id="ProtNLM"/>
    </source>
</evidence>
<evidence type="ECO:0000256" key="1">
    <source>
        <dbReference type="SAM" id="Phobius"/>
    </source>
</evidence>
<keyword evidence="1" id="KW-0812">Transmembrane</keyword>
<protein>
    <recommendedName>
        <fullName evidence="4">DUF4367 domain-containing protein</fullName>
    </recommendedName>
</protein>
<dbReference type="RefSeq" id="WP_034632309.1">
    <property type="nucleotide sequence ID" value="NZ_JRJU01000035.1"/>
</dbReference>
<keyword evidence="1" id="KW-0472">Membrane</keyword>
<keyword evidence="1" id="KW-1133">Transmembrane helix</keyword>
<comment type="caution">
    <text evidence="2">The sequence shown here is derived from an EMBL/GenBank/DDBJ whole genome shotgun (WGS) entry which is preliminary data.</text>
</comment>
<accession>A0A0B0I7V8</accession>
<sequence>MSRIEEETEFKKTLSTFNNIKLTDSENEELRSRMMNSLKKNGNRKKYRMPLPILSSIVASFILILGGYYLWMTYENTNESSIHKDSHSHEKFEAELTGTFGEDVYLPQIESHSIGMIWIHHNEVPEGFSGMNGATVAYIPDEKFEQVVNEEEMPLLNGELIYTEHVNEEDARVIVHIYDNEMIIPKGEVVQIEDKNVYYQLEVNSGLNEVVLSFHLADLVYYVHYKLLDGNTEEEALELVESFIKQRESM</sequence>
<name>A0A0B0I7V8_9BACI</name>